<evidence type="ECO:0000256" key="2">
    <source>
        <dbReference type="SAM" id="Phobius"/>
    </source>
</evidence>
<gene>
    <name evidence="3" type="primary">Necator_chrII.g4253</name>
    <name evidence="3" type="ORF">RB195_016461</name>
</gene>
<evidence type="ECO:0000313" key="4">
    <source>
        <dbReference type="Proteomes" id="UP001303046"/>
    </source>
</evidence>
<feature type="region of interest" description="Disordered" evidence="1">
    <location>
        <begin position="41"/>
        <end position="79"/>
    </location>
</feature>
<keyword evidence="2" id="KW-0472">Membrane</keyword>
<protein>
    <submittedName>
        <fullName evidence="3">Uncharacterized protein</fullName>
    </submittedName>
</protein>
<dbReference type="EMBL" id="JAVFWL010000002">
    <property type="protein sequence ID" value="KAK6732095.1"/>
    <property type="molecule type" value="Genomic_DNA"/>
</dbReference>
<organism evidence="3 4">
    <name type="scientific">Necator americanus</name>
    <name type="common">Human hookworm</name>
    <dbReference type="NCBI Taxonomy" id="51031"/>
    <lineage>
        <taxon>Eukaryota</taxon>
        <taxon>Metazoa</taxon>
        <taxon>Ecdysozoa</taxon>
        <taxon>Nematoda</taxon>
        <taxon>Chromadorea</taxon>
        <taxon>Rhabditida</taxon>
        <taxon>Rhabditina</taxon>
        <taxon>Rhabditomorpha</taxon>
        <taxon>Strongyloidea</taxon>
        <taxon>Ancylostomatidae</taxon>
        <taxon>Bunostominae</taxon>
        <taxon>Necator</taxon>
    </lineage>
</organism>
<comment type="caution">
    <text evidence="3">The sequence shown here is derived from an EMBL/GenBank/DDBJ whole genome shotgun (WGS) entry which is preliminary data.</text>
</comment>
<feature type="transmembrane region" description="Helical" evidence="2">
    <location>
        <begin position="12"/>
        <end position="32"/>
    </location>
</feature>
<accession>A0ABR1C2W6</accession>
<reference evidence="3 4" key="1">
    <citation type="submission" date="2023-08" db="EMBL/GenBank/DDBJ databases">
        <title>A Necator americanus chromosomal reference genome.</title>
        <authorList>
            <person name="Ilik V."/>
            <person name="Petrzelkova K.J."/>
            <person name="Pardy F."/>
            <person name="Fuh T."/>
            <person name="Niatou-Singa F.S."/>
            <person name="Gouil Q."/>
            <person name="Baker L."/>
            <person name="Ritchie M.E."/>
            <person name="Jex A.R."/>
            <person name="Gazzola D."/>
            <person name="Li H."/>
            <person name="Toshio Fujiwara R."/>
            <person name="Zhan B."/>
            <person name="Aroian R.V."/>
            <person name="Pafco B."/>
            <person name="Schwarz E.M."/>
        </authorList>
    </citation>
    <scope>NUCLEOTIDE SEQUENCE [LARGE SCALE GENOMIC DNA]</scope>
    <source>
        <strain evidence="3 4">Aroian</strain>
        <tissue evidence="3">Whole animal</tissue>
    </source>
</reference>
<evidence type="ECO:0000313" key="3">
    <source>
        <dbReference type="EMBL" id="KAK6732095.1"/>
    </source>
</evidence>
<feature type="compositionally biased region" description="Basic and acidic residues" evidence="1">
    <location>
        <begin position="150"/>
        <end position="174"/>
    </location>
</feature>
<proteinExistence type="predicted"/>
<sequence length="223" mass="25589">MLYFQTCFHVRRSFMLTLLIHLSWIFGCTYILSLCTKKKEEKSEGRMPGSVQVESLPVKNGSSSFTASASAEGTKHPLRKRRLLWDRKRKFSKEENEKRSESAPDRKSSDEKTDRKTEEKEKKEKQEKQDFTKESEKKDRKAIEAASCTPKEKTETEVETKRSVRETAQKEARTQVENLSAKKAPSYREVTALPEDTLALLAAAEQMTLDKGDYDNFGPPAQK</sequence>
<feature type="compositionally biased region" description="Basic and acidic residues" evidence="1">
    <location>
        <begin position="92"/>
        <end position="143"/>
    </location>
</feature>
<evidence type="ECO:0000256" key="1">
    <source>
        <dbReference type="SAM" id="MobiDB-lite"/>
    </source>
</evidence>
<name>A0ABR1C2W6_NECAM</name>
<keyword evidence="4" id="KW-1185">Reference proteome</keyword>
<keyword evidence="2" id="KW-1133">Transmembrane helix</keyword>
<feature type="region of interest" description="Disordered" evidence="1">
    <location>
        <begin position="91"/>
        <end position="183"/>
    </location>
</feature>
<feature type="compositionally biased region" description="Polar residues" evidence="1">
    <location>
        <begin position="60"/>
        <end position="71"/>
    </location>
</feature>
<dbReference type="Proteomes" id="UP001303046">
    <property type="component" value="Unassembled WGS sequence"/>
</dbReference>
<keyword evidence="2" id="KW-0812">Transmembrane</keyword>